<dbReference type="OrthoDB" id="9812921at2"/>
<dbReference type="GO" id="GO:0006508">
    <property type="term" value="P:proteolysis"/>
    <property type="evidence" value="ECO:0007669"/>
    <property type="project" value="InterPro"/>
</dbReference>
<dbReference type="AlphaFoldDB" id="A0A501PJW9"/>
<evidence type="ECO:0000259" key="4">
    <source>
        <dbReference type="Pfam" id="PF00326"/>
    </source>
</evidence>
<dbReference type="SUPFAM" id="SSF82171">
    <property type="entry name" value="DPP6 N-terminal domain-like"/>
    <property type="match status" value="1"/>
</dbReference>
<protein>
    <submittedName>
        <fullName evidence="5">S9 family peptidase</fullName>
    </submittedName>
</protein>
<evidence type="ECO:0000313" key="6">
    <source>
        <dbReference type="Proteomes" id="UP000319148"/>
    </source>
</evidence>
<dbReference type="PANTHER" id="PTHR42776:SF27">
    <property type="entry name" value="DIPEPTIDYL PEPTIDASE FAMILY MEMBER 6"/>
    <property type="match status" value="1"/>
</dbReference>
<feature type="signal peptide" evidence="3">
    <location>
        <begin position="1"/>
        <end position="23"/>
    </location>
</feature>
<evidence type="ECO:0000256" key="2">
    <source>
        <dbReference type="ARBA" id="ARBA00022825"/>
    </source>
</evidence>
<dbReference type="InterPro" id="IPR029058">
    <property type="entry name" value="AB_hydrolase_fold"/>
</dbReference>
<dbReference type="InterPro" id="IPR001375">
    <property type="entry name" value="Peptidase_S9_cat"/>
</dbReference>
<evidence type="ECO:0000256" key="3">
    <source>
        <dbReference type="SAM" id="SignalP"/>
    </source>
</evidence>
<dbReference type="Proteomes" id="UP000319148">
    <property type="component" value="Unassembled WGS sequence"/>
</dbReference>
<keyword evidence="2" id="KW-0645">Protease</keyword>
<keyword evidence="3" id="KW-0732">Signal</keyword>
<dbReference type="InterPro" id="IPR011042">
    <property type="entry name" value="6-blade_b-propeller_TolB-like"/>
</dbReference>
<feature type="domain" description="Peptidase S9 prolyl oligopeptidase catalytic" evidence="4">
    <location>
        <begin position="456"/>
        <end position="661"/>
    </location>
</feature>
<name>A0A501PJW9_9PROT</name>
<comment type="caution">
    <text evidence="5">The sequence shown here is derived from an EMBL/GenBank/DDBJ whole genome shotgun (WGS) entry which is preliminary data.</text>
</comment>
<dbReference type="PANTHER" id="PTHR42776">
    <property type="entry name" value="SERINE PEPTIDASE S9 FAMILY MEMBER"/>
    <property type="match status" value="1"/>
</dbReference>
<reference evidence="6" key="1">
    <citation type="submission" date="2019-06" db="EMBL/GenBank/DDBJ databases">
        <title>The complete genome of Emcibacter congregatus ZYLT.</title>
        <authorList>
            <person name="Zhao Z."/>
        </authorList>
    </citation>
    <scope>NUCLEOTIDE SEQUENCE [LARGE SCALE GENOMIC DNA]</scope>
    <source>
        <strain evidence="6">MCCC 1A06723</strain>
    </source>
</reference>
<keyword evidence="1" id="KW-0378">Hydrolase</keyword>
<dbReference type="GO" id="GO:0004252">
    <property type="term" value="F:serine-type endopeptidase activity"/>
    <property type="evidence" value="ECO:0007669"/>
    <property type="project" value="TreeGrafter"/>
</dbReference>
<keyword evidence="2" id="KW-0720">Serine protease</keyword>
<dbReference type="Gene3D" id="2.120.10.30">
    <property type="entry name" value="TolB, C-terminal domain"/>
    <property type="match status" value="2"/>
</dbReference>
<dbReference type="Gene3D" id="3.40.50.1820">
    <property type="entry name" value="alpha/beta hydrolase"/>
    <property type="match status" value="1"/>
</dbReference>
<dbReference type="Pfam" id="PF07676">
    <property type="entry name" value="PD40"/>
    <property type="match status" value="3"/>
</dbReference>
<dbReference type="EMBL" id="VFIY01000006">
    <property type="protein sequence ID" value="TPD60759.1"/>
    <property type="molecule type" value="Genomic_DNA"/>
</dbReference>
<dbReference type="RefSeq" id="WP_139940445.1">
    <property type="nucleotide sequence ID" value="NZ_JBHSYP010000008.1"/>
</dbReference>
<proteinExistence type="predicted"/>
<evidence type="ECO:0000313" key="5">
    <source>
        <dbReference type="EMBL" id="TPD60759.1"/>
    </source>
</evidence>
<sequence length="664" mass="74274">MLHHKKLFLVAALVAGSFQTAVAANRLFQIEDFHNIQDVSAPALSPDGSKVVYSVSSNNLKIDAATSDIWLVPYKGGKPKNLTKTKKKSEWDPRFSPDGRHIVFLGEDKKDGSSQLFLMKAKGGSVKQISHVDGGINEYDWSPDGKHIVFTAFVGGGKPNEAGTPAPIVIDRFQFKEDWVGYLAGARRHIHILDVASGKATQITFGEQDHWLPMWSPDGKWIAYVSKDRGDADRNMDSDVFIMKPEKDGEKKRISTFKGTDVDPYWVSPPEWSPDSKKLLWLASGESKWIYYAPWQIMIGDIESGEVRPLAHIDRCFYVPKWSKDGTSVYALVELDRTTPMAKIDVASGEITYLSEGDIFGLSFDVAGDDHVVVQQADDNTPFELVAVDGKDRVLTRHNAWLDDYKLATTKEFDFESDGHEIGGLIVYPPDYDSSKAYPAIFRLHGGPVYQFSHEFMYDWQIYAAEGYIVVGINPRGSSGQGFDFSKAIYADWGNVDSRDIIAGAHYLADKGIVDIDRLGTGGWSYGGMLTNYVIATDTLFKAAVSGAGTANMFGTYGDDQYSREYELELGTPWENFDAYKRVSFPFLNADRITTPTLYQCAGLDYNVPCIGAEQMYQALRSTGVETRFVIYPDQHHGIVIPSYLEDRMRRNLAWYDKHLKPGE</sequence>
<feature type="chain" id="PRO_5021265907" evidence="3">
    <location>
        <begin position="24"/>
        <end position="664"/>
    </location>
</feature>
<dbReference type="InterPro" id="IPR011659">
    <property type="entry name" value="WD40"/>
</dbReference>
<dbReference type="SUPFAM" id="SSF53474">
    <property type="entry name" value="alpha/beta-Hydrolases"/>
    <property type="match status" value="1"/>
</dbReference>
<organism evidence="5 6">
    <name type="scientific">Emcibacter nanhaiensis</name>
    <dbReference type="NCBI Taxonomy" id="1505037"/>
    <lineage>
        <taxon>Bacteria</taxon>
        <taxon>Pseudomonadati</taxon>
        <taxon>Pseudomonadota</taxon>
        <taxon>Alphaproteobacteria</taxon>
        <taxon>Emcibacterales</taxon>
        <taxon>Emcibacteraceae</taxon>
        <taxon>Emcibacter</taxon>
    </lineage>
</organism>
<evidence type="ECO:0000256" key="1">
    <source>
        <dbReference type="ARBA" id="ARBA00022801"/>
    </source>
</evidence>
<dbReference type="Pfam" id="PF00326">
    <property type="entry name" value="Peptidase_S9"/>
    <property type="match status" value="1"/>
</dbReference>
<gene>
    <name evidence="5" type="ORF">FIV46_08535</name>
</gene>
<accession>A0A501PJW9</accession>
<keyword evidence="6" id="KW-1185">Reference proteome</keyword>